<dbReference type="GO" id="GO:0032266">
    <property type="term" value="F:phosphatidylinositol-3-phosphate binding"/>
    <property type="evidence" value="ECO:0007669"/>
    <property type="project" value="TreeGrafter"/>
</dbReference>
<dbReference type="GO" id="GO:0000422">
    <property type="term" value="P:autophagy of mitochondrion"/>
    <property type="evidence" value="ECO:0007669"/>
    <property type="project" value="TreeGrafter"/>
</dbReference>
<dbReference type="InterPro" id="IPR026849">
    <property type="entry name" value="ATG2"/>
</dbReference>
<dbReference type="GO" id="GO:0019843">
    <property type="term" value="F:rRNA binding"/>
    <property type="evidence" value="ECO:0007669"/>
    <property type="project" value="InterPro"/>
</dbReference>
<dbReference type="Pfam" id="PF04427">
    <property type="entry name" value="Brix"/>
    <property type="match status" value="1"/>
</dbReference>
<comment type="subcellular location">
    <subcellularLocation>
        <location evidence="1">Endoplasmic reticulum membrane</location>
        <topology evidence="1">Peripheral membrane protein</topology>
    </subcellularLocation>
    <subcellularLocation>
        <location evidence="2">Preautophagosomal structure membrane</location>
        <topology evidence="2">Peripheral membrane protein</topology>
    </subcellularLocation>
</comment>
<comment type="catalytic activity">
    <reaction evidence="10">
        <text>a 1,2-diacyl-sn-glycero-3-phospho-L-serine(in) = a 1,2-diacyl-sn-glycero-3-phospho-L-serine(out)</text>
        <dbReference type="Rhea" id="RHEA:38663"/>
        <dbReference type="ChEBI" id="CHEBI:57262"/>
    </reaction>
</comment>
<dbReference type="GO" id="GO:0061908">
    <property type="term" value="C:phagophore"/>
    <property type="evidence" value="ECO:0007669"/>
    <property type="project" value="TreeGrafter"/>
</dbReference>
<dbReference type="GO" id="GO:0005789">
    <property type="term" value="C:endoplasmic reticulum membrane"/>
    <property type="evidence" value="ECO:0007669"/>
    <property type="project" value="UniProtKB-SubCell"/>
</dbReference>
<keyword evidence="7" id="KW-0072">Autophagy</keyword>
<organism evidence="13 14">
    <name type="scientific">Glossina pallidipes</name>
    <name type="common">Tsetse fly</name>
    <dbReference type="NCBI Taxonomy" id="7398"/>
    <lineage>
        <taxon>Eukaryota</taxon>
        <taxon>Metazoa</taxon>
        <taxon>Ecdysozoa</taxon>
        <taxon>Arthropoda</taxon>
        <taxon>Hexapoda</taxon>
        <taxon>Insecta</taxon>
        <taxon>Pterygota</taxon>
        <taxon>Neoptera</taxon>
        <taxon>Endopterygota</taxon>
        <taxon>Diptera</taxon>
        <taxon>Brachycera</taxon>
        <taxon>Muscomorpha</taxon>
        <taxon>Hippoboscoidea</taxon>
        <taxon>Glossinidae</taxon>
        <taxon>Glossina</taxon>
    </lineage>
</organism>
<dbReference type="InterPro" id="IPR007109">
    <property type="entry name" value="Brix"/>
</dbReference>
<dbReference type="GO" id="GO:0000045">
    <property type="term" value="P:autophagosome assembly"/>
    <property type="evidence" value="ECO:0007669"/>
    <property type="project" value="TreeGrafter"/>
</dbReference>
<dbReference type="GO" id="GO:0034727">
    <property type="term" value="P:piecemeal microautophagy of the nucleus"/>
    <property type="evidence" value="ECO:0007669"/>
    <property type="project" value="TreeGrafter"/>
</dbReference>
<evidence type="ECO:0000256" key="1">
    <source>
        <dbReference type="ARBA" id="ARBA00004406"/>
    </source>
</evidence>
<dbReference type="GO" id="GO:0034045">
    <property type="term" value="C:phagophore assembly site membrane"/>
    <property type="evidence" value="ECO:0007669"/>
    <property type="project" value="UniProtKB-SubCell"/>
</dbReference>
<keyword evidence="5" id="KW-0813">Transport</keyword>
<dbReference type="Gene3D" id="3.40.50.10480">
    <property type="entry name" value="Probable brix-domain ribosomal biogenesis protein"/>
    <property type="match status" value="1"/>
</dbReference>
<reference evidence="13" key="2">
    <citation type="submission" date="2020-05" db="UniProtKB">
        <authorList>
            <consortium name="EnsemblMetazoa"/>
        </authorList>
    </citation>
    <scope>IDENTIFICATION</scope>
    <source>
        <strain evidence="13">IAEA</strain>
    </source>
</reference>
<evidence type="ECO:0000256" key="10">
    <source>
        <dbReference type="ARBA" id="ARBA00024479"/>
    </source>
</evidence>
<dbReference type="SMART" id="SM00879">
    <property type="entry name" value="Brix"/>
    <property type="match status" value="1"/>
</dbReference>
<evidence type="ECO:0000256" key="9">
    <source>
        <dbReference type="ARBA" id="ARBA00023136"/>
    </source>
</evidence>
<dbReference type="GO" id="GO:0061723">
    <property type="term" value="P:glycophagy"/>
    <property type="evidence" value="ECO:0007669"/>
    <property type="project" value="TreeGrafter"/>
</dbReference>
<dbReference type="PROSITE" id="PS50833">
    <property type="entry name" value="BRIX"/>
    <property type="match status" value="1"/>
</dbReference>
<evidence type="ECO:0000256" key="6">
    <source>
        <dbReference type="ARBA" id="ARBA00022824"/>
    </source>
</evidence>
<feature type="domain" description="Brix" evidence="12">
    <location>
        <begin position="151"/>
        <end position="331"/>
    </location>
</feature>
<dbReference type="VEuPathDB" id="VectorBase:GPAI028259"/>
<name>A0A1A9ZXK8_GLOPL</name>
<protein>
    <recommendedName>
        <fullName evidence="4">Autophagy-related protein 2</fullName>
    </recommendedName>
</protein>
<evidence type="ECO:0000313" key="13">
    <source>
        <dbReference type="EnsemblMetazoa" id="GPAI028259-PA"/>
    </source>
</evidence>
<evidence type="ECO:0000256" key="7">
    <source>
        <dbReference type="ARBA" id="ARBA00023006"/>
    </source>
</evidence>
<evidence type="ECO:0000259" key="12">
    <source>
        <dbReference type="PROSITE" id="PS50833"/>
    </source>
</evidence>
<proteinExistence type="inferred from homology"/>
<dbReference type="GO" id="GO:0032040">
    <property type="term" value="C:small-subunit processome"/>
    <property type="evidence" value="ECO:0007669"/>
    <property type="project" value="UniProtKB-ARBA"/>
</dbReference>
<dbReference type="GO" id="GO:0005654">
    <property type="term" value="C:nucleoplasm"/>
    <property type="evidence" value="ECO:0007669"/>
    <property type="project" value="UniProtKB-ARBA"/>
</dbReference>
<keyword evidence="8" id="KW-0445">Lipid transport</keyword>
<sequence>STAFSEKESESIFQAPKAQTKLTENFHQAEEHNIMDFMRTCPSSNTLFPEKVRQPLRNLVTGSASCPFQASNVDIYELCDWFIVFIIKAVEVRHNKIVEKKNQLGKSLSNNRPIRGSLQAEAVQLQNSLKYEGVLGEDVDDEYRYAGYQDPKIMLTTSHEPSSRLKMFIKELRLIFPNAKRMNRGKYELKELIHACRANDVSDFIVVHEHRGVPDNLIICHLPYGPTAFFNISGVIMRHDIPNIGTISEQKPHLIFHNFKTKLGERTLKILKHLFPVPKEDSKRVITFANNDDYIAFRHHVYEYVNKELQLVEVGPRFQLKLYQIKLGTLDEIQAANTEWILRPYMNTSSKKRFLSHEDGWEEEDSRYLGQFLDEQLNLEQLKIELFDGKATVNHVLLRVEALNELLETQGWPFEFTSGYIGRLTVSVPWNSLMTSDSSIEADNVTLCFRPVKRSKTHDGTSMLESMWSSVSSSLQLAEECMRQNEDDFDCSIPNSIIGLEKFAETIDNVLNRITANISNITVIIEYPLIHRSRSSSFHIHLEKLNYKNETGSEQVPASETYTASKEAINLLLTYAKHNITISGIQISTEEFKVFNLNPRTAYRRNENLKSEKLPLLQIKGQQNILMRVKQAEEIKGPKISFDIELGSIFIFASPRQIHLVISFFEAFNKDDFPERKRSKIEYSKCLNDANSEFNRYKSRMAGLLNDHNNWGDDKSGDNVVNSSETNCIITESYCETETYCGSVSSSSVDTRATAATKCRQKFANNESCVEISNFAIKITEFVGLILQEEILLVSDLLNSDLIWKEESFANFLATSDLFFSKAAKNPFDSNNSDNFCKRNHVLLRMHPIFAEGKEQRNKNMLHLNSTISATSMQLCEILQGEVIHIINFNREKLNFPESNSCSKQSEIYVNFTNTNHIHQTENSSTSIDITLEKSILEFDVSLYDRLSALFGSSPFGSSCENKPNKTSNSQVNVFCSDLHIKVRFPIIHAGALNKPDNARWCERNVREDLILMKLTNVKCAAERRRYSFNFHEMTALYCEKSDGTKIEFLRCRQKRNASEHSCQNAQSKQLYEVIYNRLNCDLFMWEPCSPYLFNSTREGDERTQNVFNGDLWDSVYVSAVSQDTRIYNDGQKDRHQPYKSIEDIDVNYLEQSETSENYEKSSCSDDECSPKNSETFKTAIPSNCCVELNVSEISIAFYVPVRNAENHILPEVSGKFLFIMDKVKLFFVNGYQSNNNLAYLCLQVSEAQMYHCGVVPMNLPLNTVSLDEFMQATFYKVPEGLTKSASQNDDDREMVSVVFEIKKIPARKLKRLKITTGLKRTTLRYIPSLPMHSWLTQLLDFLDVADYPIEGYQPYNIITEMQLHLWDCAIDFRPANFSYRAVVEVVYFSVSSNIISSVMGCNLRFILEEGLLSIAPYDDASCNHPNYKITFIQCNDLVPVLDVGLTDISLRLNERASGKYPKFDLRCSIYDFHLRTCYDSGSALAQLISHIVSDPTNHNLDESSEALSTSENIETTLISSYKVNKTDELFEKQQERINKLMAQALQEAGTGHKMIKSTEVTDQFTDSKNVFYFPGESSESEQQKPDCSGIFQHEFYDIINFESKVLNSSYYTQEGEGEQLPQVTADFGEVKISRNEQSCGSEDDYCVIKSEEKEEMVNYENLKILREPLEIVDNHFYIPTTSSDLLKSPDNFPMAEYRYTLNKSGMSEDYCQGVSYSKVKCEKKPREKITYKSIGGRNRNHQVLVEIELSKVRFSRDVYPLQSTHASRHVILINEIEIRDRLQSSDINKFLYNPNLNNLSNKNKRYMVLIKALFIRPTPKLDDAQECSLRISLSPMRLHIDQDTLEFLSDFFYNFGKSCDIEELKLSESKNKNNKSSQKMQPPVMLINDAEEFSESVADLRAEQVVNENILQLIENNSEEKTPNYALIAPIFFREVIFSPEVSICFDYHGRRVAFSKGPIAGLLMGLGQLQCSKIVLKKIIHRRGLLGFEKLICFMCKEWLKDIKRNQLPKILSIYDLIWLPIEHYQKDGRVIRGIQLGAQSFSARTILAALELTSRIIQLLQFTAGTAFDIVSPGPSIRRLKKIKKDKKRRLKRPKDICEGVVNAYQIVKDGINDSASNLIETAMTEHDQKGITGAVGAVIRQVPQLVVCPAVLATQATTNIVNGVKSSLVPEANIENKEKWKDDNY</sequence>
<keyword evidence="9" id="KW-0472">Membrane</keyword>
<dbReference type="SUPFAM" id="SSF52954">
    <property type="entry name" value="Class II aaRS ABD-related"/>
    <property type="match status" value="1"/>
</dbReference>
<dbReference type="PANTHER" id="PTHR13190:SF1">
    <property type="entry name" value="AUTOPHAGY-RELATED 2, ISOFORM A"/>
    <property type="match status" value="1"/>
</dbReference>
<dbReference type="GO" id="GO:0006364">
    <property type="term" value="P:rRNA processing"/>
    <property type="evidence" value="ECO:0007669"/>
    <property type="project" value="InterPro"/>
</dbReference>
<dbReference type="EnsemblMetazoa" id="GPAI028259-RA">
    <property type="protein sequence ID" value="GPAI028259-PA"/>
    <property type="gene ID" value="GPAI028259"/>
</dbReference>
<evidence type="ECO:0000256" key="3">
    <source>
        <dbReference type="ARBA" id="ARBA00009714"/>
    </source>
</evidence>
<comment type="catalytic activity">
    <reaction evidence="11">
        <text>a 1,2-diacyl-sn-glycero-3-phosphoethanolamine(in) = a 1,2-diacyl-sn-glycero-3-phosphoethanolamine(out)</text>
        <dbReference type="Rhea" id="RHEA:38895"/>
        <dbReference type="ChEBI" id="CHEBI:64612"/>
    </reaction>
</comment>
<evidence type="ECO:0000313" key="14">
    <source>
        <dbReference type="Proteomes" id="UP000092445"/>
    </source>
</evidence>
<evidence type="ECO:0000256" key="11">
    <source>
        <dbReference type="ARBA" id="ARBA00024615"/>
    </source>
</evidence>
<evidence type="ECO:0000256" key="8">
    <source>
        <dbReference type="ARBA" id="ARBA00023055"/>
    </source>
</evidence>
<accession>A0A1A9ZXK8</accession>
<dbReference type="GO" id="GO:0042274">
    <property type="term" value="P:ribosomal small subunit biogenesis"/>
    <property type="evidence" value="ECO:0007669"/>
    <property type="project" value="UniProtKB-ARBA"/>
</dbReference>
<dbReference type="FunFam" id="3.40.50.10480:FF:000001">
    <property type="entry name" value="IMP4, U3 small nucleolar ribonucleoprotein"/>
    <property type="match status" value="1"/>
</dbReference>
<dbReference type="PANTHER" id="PTHR13190">
    <property type="entry name" value="AUTOPHAGY-RELATED 2, ISOFORM A"/>
    <property type="match status" value="1"/>
</dbReference>
<reference evidence="14" key="1">
    <citation type="submission" date="2014-03" db="EMBL/GenBank/DDBJ databases">
        <authorList>
            <person name="Aksoy S."/>
            <person name="Warren W."/>
            <person name="Wilson R.K."/>
        </authorList>
    </citation>
    <scope>NUCLEOTIDE SEQUENCE [LARGE SCALE GENOMIC DNA]</scope>
    <source>
        <strain evidence="14">IAEA</strain>
    </source>
</reference>
<dbReference type="GO" id="GO:0061709">
    <property type="term" value="P:reticulophagy"/>
    <property type="evidence" value="ECO:0007669"/>
    <property type="project" value="TreeGrafter"/>
</dbReference>
<dbReference type="GO" id="GO:0043495">
    <property type="term" value="F:protein-membrane adaptor activity"/>
    <property type="evidence" value="ECO:0007669"/>
    <property type="project" value="TreeGrafter"/>
</dbReference>
<dbReference type="GO" id="GO:0034457">
    <property type="term" value="C:Mpp10 complex"/>
    <property type="evidence" value="ECO:0007669"/>
    <property type="project" value="UniProtKB-ARBA"/>
</dbReference>
<dbReference type="GO" id="GO:0006869">
    <property type="term" value="P:lipid transport"/>
    <property type="evidence" value="ECO:0007669"/>
    <property type="project" value="UniProtKB-KW"/>
</dbReference>
<evidence type="ECO:0000256" key="4">
    <source>
        <dbReference type="ARBA" id="ARBA00018070"/>
    </source>
</evidence>
<dbReference type="STRING" id="7398.A0A1A9ZXK8"/>
<evidence type="ECO:0000256" key="2">
    <source>
        <dbReference type="ARBA" id="ARBA00004623"/>
    </source>
</evidence>
<dbReference type="Proteomes" id="UP000092445">
    <property type="component" value="Unassembled WGS sequence"/>
</dbReference>
<keyword evidence="6" id="KW-0256">Endoplasmic reticulum</keyword>
<keyword evidence="14" id="KW-1185">Reference proteome</keyword>
<evidence type="ECO:0000256" key="5">
    <source>
        <dbReference type="ARBA" id="ARBA00022448"/>
    </source>
</evidence>
<comment type="similarity">
    <text evidence="3">Belongs to the ATG2 family.</text>
</comment>
<dbReference type="Pfam" id="PF13329">
    <property type="entry name" value="ATG2_CAD"/>
    <property type="match status" value="2"/>
</dbReference>